<keyword evidence="1" id="KW-0472">Membrane</keyword>
<evidence type="ECO:0000313" key="3">
    <source>
        <dbReference type="Proteomes" id="UP000479000"/>
    </source>
</evidence>
<name>A0A6H5GL84_9HEMI</name>
<feature type="non-terminal residue" evidence="2">
    <location>
        <position position="64"/>
    </location>
</feature>
<proteinExistence type="predicted"/>
<accession>A0A6H5GL84</accession>
<evidence type="ECO:0000256" key="1">
    <source>
        <dbReference type="SAM" id="Phobius"/>
    </source>
</evidence>
<dbReference type="Proteomes" id="UP000479000">
    <property type="component" value="Unassembled WGS sequence"/>
</dbReference>
<keyword evidence="3" id="KW-1185">Reference proteome</keyword>
<feature type="transmembrane region" description="Helical" evidence="1">
    <location>
        <begin position="15"/>
        <end position="37"/>
    </location>
</feature>
<dbReference type="EMBL" id="CADCXU010013952">
    <property type="protein sequence ID" value="CAB0003835.1"/>
    <property type="molecule type" value="Genomic_DNA"/>
</dbReference>
<sequence>MRLLIGWHSTSLENLRWWLIGARGPLVLVGAVSHCILTGNKNSLTRTASRPDQINASFTPVKPA</sequence>
<reference evidence="2 3" key="1">
    <citation type="submission" date="2020-02" db="EMBL/GenBank/DDBJ databases">
        <authorList>
            <person name="Ferguson B K."/>
        </authorList>
    </citation>
    <scope>NUCLEOTIDE SEQUENCE [LARGE SCALE GENOMIC DNA]</scope>
</reference>
<organism evidence="2 3">
    <name type="scientific">Nesidiocoris tenuis</name>
    <dbReference type="NCBI Taxonomy" id="355587"/>
    <lineage>
        <taxon>Eukaryota</taxon>
        <taxon>Metazoa</taxon>
        <taxon>Ecdysozoa</taxon>
        <taxon>Arthropoda</taxon>
        <taxon>Hexapoda</taxon>
        <taxon>Insecta</taxon>
        <taxon>Pterygota</taxon>
        <taxon>Neoptera</taxon>
        <taxon>Paraneoptera</taxon>
        <taxon>Hemiptera</taxon>
        <taxon>Heteroptera</taxon>
        <taxon>Panheteroptera</taxon>
        <taxon>Cimicomorpha</taxon>
        <taxon>Miridae</taxon>
        <taxon>Dicyphina</taxon>
        <taxon>Nesidiocoris</taxon>
    </lineage>
</organism>
<keyword evidence="1" id="KW-0812">Transmembrane</keyword>
<gene>
    <name evidence="2" type="ORF">NTEN_LOCUS9312</name>
</gene>
<keyword evidence="1" id="KW-1133">Transmembrane helix</keyword>
<dbReference type="AlphaFoldDB" id="A0A6H5GL84"/>
<protein>
    <submittedName>
        <fullName evidence="2">Uncharacterized protein</fullName>
    </submittedName>
</protein>
<evidence type="ECO:0000313" key="2">
    <source>
        <dbReference type="EMBL" id="CAB0003835.1"/>
    </source>
</evidence>